<dbReference type="EMBL" id="PFQB01000013">
    <property type="protein sequence ID" value="PJA15543.1"/>
    <property type="molecule type" value="Genomic_DNA"/>
</dbReference>
<reference evidence="2" key="1">
    <citation type="submission" date="2017-09" db="EMBL/GenBank/DDBJ databases">
        <title>Depth-based differentiation of microbial function through sediment-hosted aquifers and enrichment of novel symbionts in the deep terrestrial subsurface.</title>
        <authorList>
            <person name="Probst A.J."/>
            <person name="Ladd B."/>
            <person name="Jarett J.K."/>
            <person name="Geller-Mcgrath D.E."/>
            <person name="Sieber C.M.K."/>
            <person name="Emerson J.B."/>
            <person name="Anantharaman K."/>
            <person name="Thomas B.C."/>
            <person name="Malmstrom R."/>
            <person name="Stieglmeier M."/>
            <person name="Klingl A."/>
            <person name="Woyke T."/>
            <person name="Ryan C.M."/>
            <person name="Banfield J.F."/>
        </authorList>
    </citation>
    <scope>NUCLEOTIDE SEQUENCE [LARGE SCALE GENOMIC DNA]</scope>
</reference>
<dbReference type="Proteomes" id="UP000228952">
    <property type="component" value="Unassembled WGS sequence"/>
</dbReference>
<protein>
    <submittedName>
        <fullName evidence="1">Uncharacterized protein</fullName>
    </submittedName>
</protein>
<evidence type="ECO:0000313" key="1">
    <source>
        <dbReference type="EMBL" id="PJA15543.1"/>
    </source>
</evidence>
<accession>A0A2M7W2Z3</accession>
<feature type="non-terminal residue" evidence="1">
    <location>
        <position position="1"/>
    </location>
</feature>
<name>A0A2M7W2Z3_9BACT</name>
<comment type="caution">
    <text evidence="1">The sequence shown here is derived from an EMBL/GenBank/DDBJ whole genome shotgun (WGS) entry which is preliminary data.</text>
</comment>
<gene>
    <name evidence="1" type="ORF">COX64_00595</name>
</gene>
<evidence type="ECO:0000313" key="2">
    <source>
        <dbReference type="Proteomes" id="UP000228952"/>
    </source>
</evidence>
<dbReference type="AlphaFoldDB" id="A0A2M7W2Z3"/>
<proteinExistence type="predicted"/>
<organism evidence="1 2">
    <name type="scientific">Candidatus Dojkabacteria bacterium CG_4_10_14_0_2_um_filter_Dojkabacteria_WS6_41_15</name>
    <dbReference type="NCBI Taxonomy" id="2014249"/>
    <lineage>
        <taxon>Bacteria</taxon>
        <taxon>Candidatus Dojkabacteria</taxon>
    </lineage>
</organism>
<sequence>GSDDIMQAGMWIQRVDLNKNSAALPLINAGGSRNSFQAMYSEMENIQVNGTRWNFVSRACLGTMCGSQNIRLSSRQIFSALALINELPSYVSMNGNVKIDKYRWASQRKWQKVGFPDCLDSVVGCSDANVPDIAQTVAGSETADPSNYDWAVATDSNHLICFLEDNPVPTKVDISGEIVCPGDCAACAKKEGVFNVAGNPNVLTFKFGIYFNDKDSGHGMQDGEYSIFLSALDKVSVPLNNVDVSQKGDNGWVKFDKNGNLCTGSTCPGNSDFVLLYDATAPQIGPYAQQTFADKTLLNETIGISDSGSGIGGVTKAFMARQGMLDGLPLENDLTWAYHKGTTTLFDGKNTRTALAVGTTSVKLEGGGFRAYDELTAGICAYDRAGNMSCGNSTIAGTPFTFLAPWLKTSYGDIYSVKENDTAPFGLTLPASNGLGLEDKTQDVYLPFTKQEFTIGTGYLLTANVAPGTGLMGGYFQGGANHPLGFTNNYRVSSDITGYIPSLPGNEYARLKAIANLNCELMNSVPMGSCANTGAGIGAIGVKDYNVVTLTTNILQTSPIILPLNCVHANVIFVEEDIVISREIVKTAPLNNSGCVFVVKNGKTLTIRDVPSDFREYPPNPGIPTLDRFDAAIIAEAGAAVIIDKGDKGATTQSTDRLGITGWIYSANESTAPKFLRNLAEVDNRRYPAEYIKYDVNLLDVLSPLLGFNKTADITCGTSGHVLCK</sequence>